<dbReference type="InterPro" id="IPR050301">
    <property type="entry name" value="NTE"/>
</dbReference>
<evidence type="ECO:0000256" key="5">
    <source>
        <dbReference type="SAM" id="MobiDB-lite"/>
    </source>
</evidence>
<evidence type="ECO:0000313" key="8">
    <source>
        <dbReference type="Proteomes" id="UP000481583"/>
    </source>
</evidence>
<proteinExistence type="predicted"/>
<evidence type="ECO:0000256" key="4">
    <source>
        <dbReference type="PROSITE-ProRule" id="PRU01161"/>
    </source>
</evidence>
<feature type="region of interest" description="Disordered" evidence="5">
    <location>
        <begin position="242"/>
        <end position="267"/>
    </location>
</feature>
<dbReference type="Gene3D" id="3.40.1090.10">
    <property type="entry name" value="Cytosolic phospholipase A2 catalytic domain"/>
    <property type="match status" value="2"/>
</dbReference>
<feature type="active site" description="Nucleophile" evidence="4">
    <location>
        <position position="43"/>
    </location>
</feature>
<dbReference type="Pfam" id="PF01734">
    <property type="entry name" value="Patatin"/>
    <property type="match status" value="1"/>
</dbReference>
<dbReference type="PROSITE" id="PS51635">
    <property type="entry name" value="PNPLA"/>
    <property type="match status" value="1"/>
</dbReference>
<sequence length="267" mass="27886">MDERAVVLGGGGVTGIAWETGVLLGLAEAGVDLSAADRFVGTSAGSVVAAQVTQGGTLQELYERQLAMPVPGSRNARLAPSGVFATLAQLLRRGDRRRARARLARKALTAKTAANEMERLAQIENRLPSRKWPRGTELLIPAVDAETGEEVVFDRDSGAELTEAVAASCALPLVWPPMTIHGRRYVDGGLLSPANVHLAAGCGRVVVLAPVAAAPHRDQRPGAQARALGAAVRTVVISPDRGARKAIGGDPLDPARRGLAAEAGRRQ</sequence>
<comment type="caution">
    <text evidence="7">The sequence shown here is derived from an EMBL/GenBank/DDBJ whole genome shotgun (WGS) entry which is preliminary data.</text>
</comment>
<name>A0A6G4UE98_9ACTN</name>
<keyword evidence="2 4" id="KW-0442">Lipid degradation</keyword>
<feature type="compositionally biased region" description="Low complexity" evidence="5">
    <location>
        <begin position="257"/>
        <end position="267"/>
    </location>
</feature>
<feature type="short sequence motif" description="GXSXG" evidence="4">
    <location>
        <begin position="41"/>
        <end position="45"/>
    </location>
</feature>
<dbReference type="Proteomes" id="UP000481583">
    <property type="component" value="Unassembled WGS sequence"/>
</dbReference>
<accession>A0A6G4UE98</accession>
<dbReference type="SUPFAM" id="SSF52151">
    <property type="entry name" value="FabD/lysophospholipase-like"/>
    <property type="match status" value="1"/>
</dbReference>
<dbReference type="GO" id="GO:0016042">
    <property type="term" value="P:lipid catabolic process"/>
    <property type="evidence" value="ECO:0007669"/>
    <property type="project" value="UniProtKB-UniRule"/>
</dbReference>
<dbReference type="AlphaFoldDB" id="A0A6G4UE98"/>
<keyword evidence="8" id="KW-1185">Reference proteome</keyword>
<evidence type="ECO:0000259" key="6">
    <source>
        <dbReference type="PROSITE" id="PS51635"/>
    </source>
</evidence>
<dbReference type="PANTHER" id="PTHR14226:SF57">
    <property type="entry name" value="BLR7027 PROTEIN"/>
    <property type="match status" value="1"/>
</dbReference>
<feature type="active site" description="Proton acceptor" evidence="4">
    <location>
        <position position="187"/>
    </location>
</feature>
<dbReference type="InterPro" id="IPR002641">
    <property type="entry name" value="PNPLA_dom"/>
</dbReference>
<protein>
    <submittedName>
        <fullName evidence="7">Patatin-like phospholipase family protein</fullName>
    </submittedName>
</protein>
<evidence type="ECO:0000256" key="2">
    <source>
        <dbReference type="ARBA" id="ARBA00022963"/>
    </source>
</evidence>
<feature type="short sequence motif" description="DGA/G" evidence="4">
    <location>
        <begin position="187"/>
        <end position="189"/>
    </location>
</feature>
<evidence type="ECO:0000256" key="1">
    <source>
        <dbReference type="ARBA" id="ARBA00022801"/>
    </source>
</evidence>
<gene>
    <name evidence="7" type="ORF">G5C51_38400</name>
</gene>
<dbReference type="RefSeq" id="WP_165244956.1">
    <property type="nucleotide sequence ID" value="NZ_JAAKZV010000336.1"/>
</dbReference>
<dbReference type="GO" id="GO:0016787">
    <property type="term" value="F:hydrolase activity"/>
    <property type="evidence" value="ECO:0007669"/>
    <property type="project" value="UniProtKB-UniRule"/>
</dbReference>
<evidence type="ECO:0000313" key="7">
    <source>
        <dbReference type="EMBL" id="NGN69747.1"/>
    </source>
</evidence>
<keyword evidence="1 4" id="KW-0378">Hydrolase</keyword>
<dbReference type="PANTHER" id="PTHR14226">
    <property type="entry name" value="NEUROPATHY TARGET ESTERASE/SWISS CHEESE D.MELANOGASTER"/>
    <property type="match status" value="1"/>
</dbReference>
<dbReference type="EMBL" id="JAAKZV010000336">
    <property type="protein sequence ID" value="NGN69747.1"/>
    <property type="molecule type" value="Genomic_DNA"/>
</dbReference>
<evidence type="ECO:0000256" key="3">
    <source>
        <dbReference type="ARBA" id="ARBA00023098"/>
    </source>
</evidence>
<feature type="non-terminal residue" evidence="7">
    <location>
        <position position="267"/>
    </location>
</feature>
<comment type="caution">
    <text evidence="4">Lacks conserved residue(s) required for the propagation of feature annotation.</text>
</comment>
<dbReference type="InterPro" id="IPR016035">
    <property type="entry name" value="Acyl_Trfase/lysoPLipase"/>
</dbReference>
<keyword evidence="3 4" id="KW-0443">Lipid metabolism</keyword>
<reference evidence="7 8" key="1">
    <citation type="submission" date="2020-02" db="EMBL/GenBank/DDBJ databases">
        <title>Whole-genome analyses of novel actinobacteria.</title>
        <authorList>
            <person name="Sahin N."/>
        </authorList>
    </citation>
    <scope>NUCLEOTIDE SEQUENCE [LARGE SCALE GENOMIC DNA]</scope>
    <source>
        <strain evidence="7 8">A7024</strain>
    </source>
</reference>
<organism evidence="7 8">
    <name type="scientific">Streptomyces coryli</name>
    <dbReference type="NCBI Taxonomy" id="1128680"/>
    <lineage>
        <taxon>Bacteria</taxon>
        <taxon>Bacillati</taxon>
        <taxon>Actinomycetota</taxon>
        <taxon>Actinomycetes</taxon>
        <taxon>Kitasatosporales</taxon>
        <taxon>Streptomycetaceae</taxon>
        <taxon>Streptomyces</taxon>
    </lineage>
</organism>
<feature type="domain" description="PNPLA" evidence="6">
    <location>
        <begin position="7"/>
        <end position="200"/>
    </location>
</feature>